<accession>A0A2P2IRX5</accession>
<name>A0A2P2IRX5_RHIMU</name>
<keyword evidence="1" id="KW-0732">Signal</keyword>
<protein>
    <submittedName>
        <fullName evidence="2">Uncharacterized protein</fullName>
    </submittedName>
</protein>
<sequence>MGEFYLFWGILMCMLLTSSLVEAAQEGALVTYLPGFNGTFPSKQYSG</sequence>
<reference evidence="2" key="1">
    <citation type="submission" date="2018-02" db="EMBL/GenBank/DDBJ databases">
        <title>Rhizophora mucronata_Transcriptome.</title>
        <authorList>
            <person name="Meera S.P."/>
            <person name="Sreeshan A."/>
            <person name="Augustine A."/>
        </authorList>
    </citation>
    <scope>NUCLEOTIDE SEQUENCE</scope>
    <source>
        <tissue evidence="2">Leaf</tissue>
    </source>
</reference>
<dbReference type="AlphaFoldDB" id="A0A2P2IRX5"/>
<organism evidence="2">
    <name type="scientific">Rhizophora mucronata</name>
    <name type="common">Asiatic mangrove</name>
    <dbReference type="NCBI Taxonomy" id="61149"/>
    <lineage>
        <taxon>Eukaryota</taxon>
        <taxon>Viridiplantae</taxon>
        <taxon>Streptophyta</taxon>
        <taxon>Embryophyta</taxon>
        <taxon>Tracheophyta</taxon>
        <taxon>Spermatophyta</taxon>
        <taxon>Magnoliopsida</taxon>
        <taxon>eudicotyledons</taxon>
        <taxon>Gunneridae</taxon>
        <taxon>Pentapetalae</taxon>
        <taxon>rosids</taxon>
        <taxon>fabids</taxon>
        <taxon>Malpighiales</taxon>
        <taxon>Rhizophoraceae</taxon>
        <taxon>Rhizophora</taxon>
    </lineage>
</organism>
<dbReference type="EMBL" id="GGEC01003499">
    <property type="protein sequence ID" value="MBW83982.1"/>
    <property type="molecule type" value="Transcribed_RNA"/>
</dbReference>
<feature type="chain" id="PRO_5015201322" evidence="1">
    <location>
        <begin position="24"/>
        <end position="47"/>
    </location>
</feature>
<feature type="signal peptide" evidence="1">
    <location>
        <begin position="1"/>
        <end position="23"/>
    </location>
</feature>
<proteinExistence type="predicted"/>
<evidence type="ECO:0000313" key="2">
    <source>
        <dbReference type="EMBL" id="MBW83982.1"/>
    </source>
</evidence>
<evidence type="ECO:0000256" key="1">
    <source>
        <dbReference type="SAM" id="SignalP"/>
    </source>
</evidence>